<dbReference type="GO" id="GO:0006979">
    <property type="term" value="P:response to oxidative stress"/>
    <property type="evidence" value="ECO:0007669"/>
    <property type="project" value="UniProtKB-UniRule"/>
</dbReference>
<keyword evidence="18" id="KW-0964">Secreted</keyword>
<dbReference type="Proteomes" id="UP000824469">
    <property type="component" value="Unassembled WGS sequence"/>
</dbReference>
<proteinExistence type="inferred from homology"/>
<feature type="site" description="Transition state stabilizer" evidence="16">
    <location>
        <position position="73"/>
    </location>
</feature>
<sequence>MAKNVLSVVLAGILVFFYSCGGAVATKLFDITTVGSLDDDFYDDTCPNVETIVFEEVTSAVNKTPGLAAGLIRMHFHDCFVRGCDGSVLIDSTANSTAEKDSPANNPSLHGFEVIDSAKSRLEKECPGIVSCADILAFAARDSANLASSSAGVTWTVKGGRRDGRISLASEITADNIPSPGADLKALTKLFTSKGLSQKEMVILSGAHTVGVSHCNTFVLDRLYNFNGTNATDPSLDPKYAETLKAECPRGSSSDNTLTVPMDPSTPTVLDKNYYDLLLTNRGLFVSDVSLLTDKKTLKVVRQSAESNFIWWKKFADAMKKMGKIGVLTGQDGEIRLN</sequence>
<dbReference type="AlphaFoldDB" id="A0AA38GDH8"/>
<feature type="non-terminal residue" evidence="20">
    <location>
        <position position="338"/>
    </location>
</feature>
<dbReference type="InterPro" id="IPR033905">
    <property type="entry name" value="Secretory_peroxidase"/>
</dbReference>
<comment type="cofactor">
    <cofactor evidence="15 18">
        <name>heme b</name>
        <dbReference type="ChEBI" id="CHEBI:60344"/>
    </cofactor>
    <text evidence="15 18">Binds 1 heme b (iron(II)-protoporphyrin IX) group per subunit.</text>
</comment>
<evidence type="ECO:0000256" key="16">
    <source>
        <dbReference type="PIRSR" id="PIRSR600823-4"/>
    </source>
</evidence>
<dbReference type="PRINTS" id="PR00461">
    <property type="entry name" value="PLPEROXIDASE"/>
</dbReference>
<comment type="catalytic activity">
    <reaction evidence="1 18">
        <text>2 a phenolic donor + H2O2 = 2 a phenolic radical donor + 2 H2O</text>
        <dbReference type="Rhea" id="RHEA:56136"/>
        <dbReference type="ChEBI" id="CHEBI:15377"/>
        <dbReference type="ChEBI" id="CHEBI:16240"/>
        <dbReference type="ChEBI" id="CHEBI:139520"/>
        <dbReference type="ChEBI" id="CHEBI:139521"/>
        <dbReference type="EC" id="1.11.1.7"/>
    </reaction>
</comment>
<dbReference type="OMA" id="QEVIRWL"/>
<evidence type="ECO:0000256" key="8">
    <source>
        <dbReference type="ARBA" id="ARBA00023002"/>
    </source>
</evidence>
<evidence type="ECO:0000256" key="10">
    <source>
        <dbReference type="ARBA" id="ARBA00023157"/>
    </source>
</evidence>
<feature type="binding site" evidence="15">
    <location>
        <position position="271"/>
    </location>
    <ligand>
        <name>Ca(2+)</name>
        <dbReference type="ChEBI" id="CHEBI:29108"/>
        <label>2</label>
    </ligand>
</feature>
<keyword evidence="8 18" id="KW-0560">Oxidoreductase</keyword>
<evidence type="ECO:0000313" key="21">
    <source>
        <dbReference type="Proteomes" id="UP000824469"/>
    </source>
</evidence>
<feature type="binding site" evidence="15">
    <location>
        <position position="83"/>
    </location>
    <ligand>
        <name>Ca(2+)</name>
        <dbReference type="ChEBI" id="CHEBI:29108"/>
        <label>1</label>
    </ligand>
</feature>
<evidence type="ECO:0000256" key="7">
    <source>
        <dbReference type="ARBA" id="ARBA00022837"/>
    </source>
</evidence>
<comment type="caution">
    <text evidence="20">The sequence shown here is derived from an EMBL/GenBank/DDBJ whole genome shotgun (WGS) entry which is preliminary data.</text>
</comment>
<evidence type="ECO:0000256" key="1">
    <source>
        <dbReference type="ARBA" id="ARBA00000189"/>
    </source>
</evidence>
<dbReference type="PROSITE" id="PS51257">
    <property type="entry name" value="PROKAR_LIPOPROTEIN"/>
    <property type="match status" value="1"/>
</dbReference>
<evidence type="ECO:0000256" key="3">
    <source>
        <dbReference type="ARBA" id="ARBA00012313"/>
    </source>
</evidence>
<comment type="subcellular location">
    <subcellularLocation>
        <location evidence="18">Secreted</location>
    </subcellularLocation>
</comment>
<feature type="binding site" evidence="15">
    <location>
        <position position="81"/>
    </location>
    <ligand>
        <name>Ca(2+)</name>
        <dbReference type="ChEBI" id="CHEBI:29108"/>
        <label>1</label>
    </ligand>
</feature>
<dbReference type="PRINTS" id="PR00458">
    <property type="entry name" value="PEROXIDASE"/>
</dbReference>
<evidence type="ECO:0000256" key="15">
    <source>
        <dbReference type="PIRSR" id="PIRSR600823-3"/>
    </source>
</evidence>
<feature type="binding site" evidence="15">
    <location>
        <position position="78"/>
    </location>
    <ligand>
        <name>Ca(2+)</name>
        <dbReference type="ChEBI" id="CHEBI:29108"/>
        <label>1</label>
    </ligand>
</feature>
<dbReference type="GO" id="GO:0005576">
    <property type="term" value="C:extracellular region"/>
    <property type="evidence" value="ECO:0007669"/>
    <property type="project" value="UniProtKB-SubCell"/>
</dbReference>
<dbReference type="InterPro" id="IPR019794">
    <property type="entry name" value="Peroxidases_AS"/>
</dbReference>
<dbReference type="InterPro" id="IPR000823">
    <property type="entry name" value="Peroxidase_pln"/>
</dbReference>
<keyword evidence="5 18" id="KW-0349">Heme</keyword>
<feature type="disulfide bond" evidence="17">
    <location>
        <begin position="46"/>
        <end position="126"/>
    </location>
</feature>
<feature type="binding site" evidence="14">
    <location>
        <position position="178"/>
    </location>
    <ligand>
        <name>substrate</name>
    </ligand>
</feature>
<dbReference type="Gene3D" id="1.10.420.10">
    <property type="entry name" value="Peroxidase, domain 2"/>
    <property type="match status" value="1"/>
</dbReference>
<evidence type="ECO:0000256" key="12">
    <source>
        <dbReference type="ARBA" id="ARBA00023324"/>
    </source>
</evidence>
<evidence type="ECO:0000256" key="11">
    <source>
        <dbReference type="ARBA" id="ARBA00023180"/>
    </source>
</evidence>
<dbReference type="Pfam" id="PF00141">
    <property type="entry name" value="peroxidase"/>
    <property type="match status" value="1"/>
</dbReference>
<keyword evidence="18" id="KW-0732">Signal</keyword>
<feature type="active site" description="Proton acceptor" evidence="13">
    <location>
        <position position="77"/>
    </location>
</feature>
<evidence type="ECO:0000256" key="2">
    <source>
        <dbReference type="ARBA" id="ARBA00006873"/>
    </source>
</evidence>
<reference evidence="20 21" key="1">
    <citation type="journal article" date="2021" name="Nat. Plants">
        <title>The Taxus genome provides insights into paclitaxel biosynthesis.</title>
        <authorList>
            <person name="Xiong X."/>
            <person name="Gou J."/>
            <person name="Liao Q."/>
            <person name="Li Y."/>
            <person name="Zhou Q."/>
            <person name="Bi G."/>
            <person name="Li C."/>
            <person name="Du R."/>
            <person name="Wang X."/>
            <person name="Sun T."/>
            <person name="Guo L."/>
            <person name="Liang H."/>
            <person name="Lu P."/>
            <person name="Wu Y."/>
            <person name="Zhang Z."/>
            <person name="Ro D.K."/>
            <person name="Shang Y."/>
            <person name="Huang S."/>
            <person name="Yan J."/>
        </authorList>
    </citation>
    <scope>NUCLEOTIDE SEQUENCE [LARGE SCALE GENOMIC DNA]</scope>
    <source>
        <strain evidence="20">Ta-2019</strain>
    </source>
</reference>
<dbReference type="GO" id="GO:0020037">
    <property type="term" value="F:heme binding"/>
    <property type="evidence" value="ECO:0007669"/>
    <property type="project" value="UniProtKB-UniRule"/>
</dbReference>
<keyword evidence="7 15" id="KW-0106">Calcium</keyword>
<dbReference type="PROSITE" id="PS00436">
    <property type="entry name" value="PEROXIDASE_2"/>
    <property type="match status" value="1"/>
</dbReference>
<dbReference type="InterPro" id="IPR002016">
    <property type="entry name" value="Haem_peroxidase"/>
</dbReference>
<keyword evidence="11" id="KW-0325">Glycoprotein</keyword>
<dbReference type="InterPro" id="IPR019793">
    <property type="entry name" value="Peroxidases_heam-ligand_BS"/>
</dbReference>
<comment type="similarity">
    <text evidence="2">Belongs to the peroxidase family. Ascorbate peroxidase subfamily.</text>
</comment>
<keyword evidence="12 18" id="KW-0376">Hydrogen peroxide</keyword>
<dbReference type="CDD" id="cd00693">
    <property type="entry name" value="secretory_peroxidase"/>
    <property type="match status" value="1"/>
</dbReference>
<feature type="disulfide bond" evidence="17">
    <location>
        <begin position="79"/>
        <end position="84"/>
    </location>
</feature>
<feature type="binding site" evidence="15">
    <location>
        <position position="209"/>
    </location>
    <ligand>
        <name>Ca(2+)</name>
        <dbReference type="ChEBI" id="CHEBI:29108"/>
        <label>2</label>
    </ligand>
</feature>
<dbReference type="Gene3D" id="1.10.520.10">
    <property type="match status" value="1"/>
</dbReference>
<feature type="signal peptide" evidence="18">
    <location>
        <begin position="1"/>
        <end position="25"/>
    </location>
</feature>
<evidence type="ECO:0000313" key="20">
    <source>
        <dbReference type="EMBL" id="KAH9321687.1"/>
    </source>
</evidence>
<dbReference type="FunFam" id="1.10.420.10:FF:000001">
    <property type="entry name" value="Peroxidase"/>
    <property type="match status" value="1"/>
</dbReference>
<feature type="chain" id="PRO_5041485601" description="Peroxidase" evidence="18">
    <location>
        <begin position="26"/>
        <end position="338"/>
    </location>
</feature>
<feature type="binding site" evidence="15">
    <location>
        <position position="99"/>
    </location>
    <ligand>
        <name>Ca(2+)</name>
        <dbReference type="ChEBI" id="CHEBI:29108"/>
        <label>1</label>
    </ligand>
</feature>
<dbReference type="EC" id="1.11.1.7" evidence="3 18"/>
<feature type="binding site" evidence="15">
    <location>
        <position position="266"/>
    </location>
    <ligand>
        <name>Ca(2+)</name>
        <dbReference type="ChEBI" id="CHEBI:29108"/>
        <label>2</label>
    </ligand>
</feature>
<organism evidence="20 21">
    <name type="scientific">Taxus chinensis</name>
    <name type="common">Chinese yew</name>
    <name type="synonym">Taxus wallichiana var. chinensis</name>
    <dbReference type="NCBI Taxonomy" id="29808"/>
    <lineage>
        <taxon>Eukaryota</taxon>
        <taxon>Viridiplantae</taxon>
        <taxon>Streptophyta</taxon>
        <taxon>Embryophyta</taxon>
        <taxon>Tracheophyta</taxon>
        <taxon>Spermatophyta</taxon>
        <taxon>Pinopsida</taxon>
        <taxon>Pinidae</taxon>
        <taxon>Conifers II</taxon>
        <taxon>Cupressales</taxon>
        <taxon>Taxaceae</taxon>
        <taxon>Taxus</taxon>
    </lineage>
</organism>
<evidence type="ECO:0000256" key="14">
    <source>
        <dbReference type="PIRSR" id="PIRSR600823-2"/>
    </source>
</evidence>
<keyword evidence="6 15" id="KW-0479">Metal-binding</keyword>
<dbReference type="InterPro" id="IPR010255">
    <property type="entry name" value="Haem_peroxidase_sf"/>
</dbReference>
<protein>
    <recommendedName>
        <fullName evidence="3 18">Peroxidase</fullName>
        <ecNumber evidence="3 18">1.11.1.7</ecNumber>
    </recommendedName>
</protein>
<evidence type="ECO:0000256" key="6">
    <source>
        <dbReference type="ARBA" id="ARBA00022723"/>
    </source>
</evidence>
<feature type="binding site" description="axial binding residue" evidence="15">
    <location>
        <position position="208"/>
    </location>
    <ligand>
        <name>heme b</name>
        <dbReference type="ChEBI" id="CHEBI:60344"/>
    </ligand>
    <ligandPart>
        <name>Fe</name>
        <dbReference type="ChEBI" id="CHEBI:18248"/>
    </ligandPart>
</feature>
<evidence type="ECO:0000256" key="9">
    <source>
        <dbReference type="ARBA" id="ARBA00023004"/>
    </source>
</evidence>
<feature type="binding site" evidence="15">
    <location>
        <position position="263"/>
    </location>
    <ligand>
        <name>Ca(2+)</name>
        <dbReference type="ChEBI" id="CHEBI:29108"/>
        <label>2</label>
    </ligand>
</feature>
<dbReference type="EMBL" id="JAHRHJ020000003">
    <property type="protein sequence ID" value="KAH9321687.1"/>
    <property type="molecule type" value="Genomic_DNA"/>
</dbReference>
<evidence type="ECO:0000256" key="13">
    <source>
        <dbReference type="PIRSR" id="PIRSR600823-1"/>
    </source>
</evidence>
<dbReference type="PROSITE" id="PS50873">
    <property type="entry name" value="PEROXIDASE_4"/>
    <property type="match status" value="1"/>
</dbReference>
<dbReference type="SUPFAM" id="SSF48113">
    <property type="entry name" value="Heme-dependent peroxidases"/>
    <property type="match status" value="1"/>
</dbReference>
<dbReference type="PROSITE" id="PS00435">
    <property type="entry name" value="PEROXIDASE_1"/>
    <property type="match status" value="1"/>
</dbReference>
<evidence type="ECO:0000256" key="18">
    <source>
        <dbReference type="RuleBase" id="RU362060"/>
    </source>
</evidence>
<dbReference type="GO" id="GO:0046872">
    <property type="term" value="F:metal ion binding"/>
    <property type="evidence" value="ECO:0007669"/>
    <property type="project" value="UniProtKB-UniRule"/>
</dbReference>
<comment type="function">
    <text evidence="18">Removal of H(2)O(2), oxidation of toxic reductants, biosynthesis and degradation of lignin, suberization, auxin catabolism, response to environmental stresses such as wounding, pathogen attack and oxidative stress.</text>
</comment>
<comment type="similarity">
    <text evidence="18">Belongs to the peroxidase family. Classical plant (class III) peroxidase subfamily.</text>
</comment>
<feature type="disulfide bond" evidence="17">
    <location>
        <begin position="215"/>
        <end position="248"/>
    </location>
</feature>
<accession>A0AA38GDH8</accession>
<evidence type="ECO:0000256" key="4">
    <source>
        <dbReference type="ARBA" id="ARBA00022559"/>
    </source>
</evidence>
<feature type="binding site" evidence="15">
    <location>
        <position position="87"/>
    </location>
    <ligand>
        <name>Ca(2+)</name>
        <dbReference type="ChEBI" id="CHEBI:29108"/>
        <label>1</label>
    </ligand>
</feature>
<feature type="binding site" evidence="15">
    <location>
        <position position="85"/>
    </location>
    <ligand>
        <name>Ca(2+)</name>
        <dbReference type="ChEBI" id="CHEBI:29108"/>
        <label>1</label>
    </ligand>
</feature>
<evidence type="ECO:0000259" key="19">
    <source>
        <dbReference type="PROSITE" id="PS50873"/>
    </source>
</evidence>
<dbReference type="PANTHER" id="PTHR31235">
    <property type="entry name" value="PEROXIDASE 25-RELATED"/>
    <property type="match status" value="1"/>
</dbReference>
<keyword evidence="21" id="KW-1185">Reference proteome</keyword>
<dbReference type="GO" id="GO:0042744">
    <property type="term" value="P:hydrogen peroxide catabolic process"/>
    <property type="evidence" value="ECO:0007669"/>
    <property type="project" value="UniProtKB-KW"/>
</dbReference>
<keyword evidence="10 17" id="KW-1015">Disulfide bond</keyword>
<keyword evidence="9 15" id="KW-0408">Iron</keyword>
<evidence type="ECO:0000256" key="5">
    <source>
        <dbReference type="ARBA" id="ARBA00022617"/>
    </source>
</evidence>
<comment type="cofactor">
    <cofactor evidence="15 18">
        <name>Ca(2+)</name>
        <dbReference type="ChEBI" id="CHEBI:29108"/>
    </cofactor>
    <text evidence="15 18">Binds 2 calcium ions per subunit.</text>
</comment>
<evidence type="ECO:0000256" key="17">
    <source>
        <dbReference type="PIRSR" id="PIRSR600823-5"/>
    </source>
</evidence>
<gene>
    <name evidence="20" type="ORF">KI387_016326</name>
</gene>
<keyword evidence="4 18" id="KW-0575">Peroxidase</keyword>
<dbReference type="GO" id="GO:0140825">
    <property type="term" value="F:lactoperoxidase activity"/>
    <property type="evidence" value="ECO:0007669"/>
    <property type="project" value="UniProtKB-EC"/>
</dbReference>
<name>A0AA38GDH8_TAXCH</name>
<feature type="domain" description="Plant heme peroxidase family profile" evidence="19">
    <location>
        <begin position="36"/>
        <end position="338"/>
    </location>
</feature>
<dbReference type="FunFam" id="1.10.520.10:FF:000001">
    <property type="entry name" value="Peroxidase"/>
    <property type="match status" value="1"/>
</dbReference>